<dbReference type="NCBIfam" id="NF000868">
    <property type="entry name" value="PRK00080.1"/>
    <property type="match status" value="1"/>
</dbReference>
<comment type="similarity">
    <text evidence="9">Belongs to the RuvB family.</text>
</comment>
<dbReference type="PATRIC" id="fig|1618732.3.peg.674"/>
<dbReference type="GO" id="GO:0005524">
    <property type="term" value="F:ATP binding"/>
    <property type="evidence" value="ECO:0007669"/>
    <property type="project" value="UniProtKB-UniRule"/>
</dbReference>
<dbReference type="InterPro" id="IPR041445">
    <property type="entry name" value="AAA_lid_4"/>
</dbReference>
<comment type="subcellular location">
    <subcellularLocation>
        <location evidence="9">Cytoplasm</location>
    </subcellularLocation>
</comment>
<dbReference type="Proteomes" id="UP000034107">
    <property type="component" value="Unassembled WGS sequence"/>
</dbReference>
<dbReference type="InterPro" id="IPR036390">
    <property type="entry name" value="WH_DNA-bd_sf"/>
</dbReference>
<feature type="domain" description="AAA+ ATPase" evidence="11">
    <location>
        <begin position="99"/>
        <end position="230"/>
    </location>
</feature>
<feature type="binding site" evidence="9">
    <location>
        <position position="110"/>
    </location>
    <ligand>
        <name>ATP</name>
        <dbReference type="ChEBI" id="CHEBI:30616"/>
    </ligand>
</feature>
<dbReference type="EC" id="3.6.4.-" evidence="9"/>
<feature type="binding site" evidence="9">
    <location>
        <position position="358"/>
    </location>
    <ligand>
        <name>DNA</name>
        <dbReference type="ChEBI" id="CHEBI:16991"/>
    </ligand>
</feature>
<comment type="caution">
    <text evidence="9">Lacks conserved residue(s) required for the propagation of feature annotation.</text>
</comment>
<organism evidence="12 13">
    <name type="scientific">Candidatus Nomurabacteria bacterium GW2011_GWA1_46_11</name>
    <dbReference type="NCBI Taxonomy" id="1618732"/>
    <lineage>
        <taxon>Bacteria</taxon>
        <taxon>Candidatus Nomuraibacteriota</taxon>
    </lineage>
</organism>
<evidence type="ECO:0000256" key="5">
    <source>
        <dbReference type="ARBA" id="ARBA00022840"/>
    </source>
</evidence>
<dbReference type="PANTHER" id="PTHR42848">
    <property type="match status" value="1"/>
</dbReference>
<proteinExistence type="inferred from homology"/>
<feature type="region of interest" description="Small ATPAse domain (RuvB-S)" evidence="9">
    <location>
        <begin position="230"/>
        <end position="300"/>
    </location>
</feature>
<dbReference type="SMART" id="SM00382">
    <property type="entry name" value="AAA"/>
    <property type="match status" value="1"/>
</dbReference>
<dbReference type="GO" id="GO:0005737">
    <property type="term" value="C:cytoplasm"/>
    <property type="evidence" value="ECO:0007669"/>
    <property type="project" value="UniProtKB-SubCell"/>
</dbReference>
<keyword evidence="2 9" id="KW-0547">Nucleotide-binding</keyword>
<keyword evidence="7 9" id="KW-0233">DNA recombination</keyword>
<evidence type="ECO:0000256" key="9">
    <source>
        <dbReference type="HAMAP-Rule" id="MF_00016"/>
    </source>
</evidence>
<dbReference type="CDD" id="cd00009">
    <property type="entry name" value="AAA"/>
    <property type="match status" value="1"/>
</dbReference>
<dbReference type="Gene3D" id="3.40.50.300">
    <property type="entry name" value="P-loop containing nucleotide triphosphate hydrolases"/>
    <property type="match status" value="1"/>
</dbReference>
<dbReference type="GO" id="GO:0006310">
    <property type="term" value="P:DNA recombination"/>
    <property type="evidence" value="ECO:0007669"/>
    <property type="project" value="UniProtKB-UniRule"/>
</dbReference>
<keyword evidence="12" id="KW-0347">Helicase</keyword>
<evidence type="ECO:0000256" key="6">
    <source>
        <dbReference type="ARBA" id="ARBA00023125"/>
    </source>
</evidence>
<evidence type="ECO:0000256" key="2">
    <source>
        <dbReference type="ARBA" id="ARBA00022741"/>
    </source>
</evidence>
<dbReference type="InterPro" id="IPR003593">
    <property type="entry name" value="AAA+_ATPase"/>
</dbReference>
<keyword evidence="3 9" id="KW-0227">DNA damage</keyword>
<dbReference type="EMBL" id="LCLS01000017">
    <property type="protein sequence ID" value="KKU21449.1"/>
    <property type="molecule type" value="Genomic_DNA"/>
</dbReference>
<feature type="binding site" evidence="9">
    <location>
        <position position="115"/>
    </location>
    <ligand>
        <name>ATP</name>
        <dbReference type="ChEBI" id="CHEBI:30616"/>
    </ligand>
</feature>
<feature type="binding site" evidence="9">
    <location>
        <position position="68"/>
    </location>
    <ligand>
        <name>ATP</name>
        <dbReference type="ChEBI" id="CHEBI:30616"/>
    </ligand>
</feature>
<comment type="catalytic activity">
    <reaction evidence="9">
        <text>ATP + H2O = ADP + phosphate + H(+)</text>
        <dbReference type="Rhea" id="RHEA:13065"/>
        <dbReference type="ChEBI" id="CHEBI:15377"/>
        <dbReference type="ChEBI" id="CHEBI:15378"/>
        <dbReference type="ChEBI" id="CHEBI:30616"/>
        <dbReference type="ChEBI" id="CHEBI:43474"/>
        <dbReference type="ChEBI" id="CHEBI:456216"/>
    </reaction>
</comment>
<dbReference type="SUPFAM" id="SSF46785">
    <property type="entry name" value="Winged helix' DNA-binding domain"/>
    <property type="match status" value="1"/>
</dbReference>
<feature type="binding site" evidence="9">
    <location>
        <position position="69"/>
    </location>
    <ligand>
        <name>ATP</name>
        <dbReference type="ChEBI" id="CHEBI:30616"/>
    </ligand>
</feature>
<evidence type="ECO:0000256" key="10">
    <source>
        <dbReference type="SAM" id="MobiDB-lite"/>
    </source>
</evidence>
<feature type="binding site" evidence="9">
    <location>
        <position position="266"/>
    </location>
    <ligand>
        <name>ATP</name>
        <dbReference type="ChEBI" id="CHEBI:30616"/>
    </ligand>
</feature>
<dbReference type="InterPro" id="IPR036388">
    <property type="entry name" value="WH-like_DNA-bd_sf"/>
</dbReference>
<dbReference type="GO" id="GO:0048476">
    <property type="term" value="C:Holliday junction resolvase complex"/>
    <property type="evidence" value="ECO:0007669"/>
    <property type="project" value="UniProtKB-UniRule"/>
</dbReference>
<dbReference type="HAMAP" id="MF_00016">
    <property type="entry name" value="DNA_HJ_migration_RuvB"/>
    <property type="match status" value="1"/>
</dbReference>
<dbReference type="Pfam" id="PF05496">
    <property type="entry name" value="RuvB_N"/>
    <property type="match status" value="1"/>
</dbReference>
<comment type="caution">
    <text evidence="12">The sequence shown here is derived from an EMBL/GenBank/DDBJ whole genome shotgun (WGS) entry which is preliminary data.</text>
</comment>
<feature type="binding site" evidence="9">
    <location>
        <position position="114"/>
    </location>
    <ligand>
        <name>ATP</name>
        <dbReference type="ChEBI" id="CHEBI:30616"/>
    </ligand>
</feature>
<keyword evidence="5 9" id="KW-0067">ATP-binding</keyword>
<dbReference type="GO" id="GO:0009378">
    <property type="term" value="F:four-way junction helicase activity"/>
    <property type="evidence" value="ECO:0007669"/>
    <property type="project" value="InterPro"/>
</dbReference>
<keyword evidence="6 9" id="KW-0238">DNA-binding</keyword>
<feature type="region of interest" description="Disordered" evidence="10">
    <location>
        <begin position="12"/>
        <end position="41"/>
    </location>
</feature>
<keyword evidence="8 9" id="KW-0234">DNA repair</keyword>
<evidence type="ECO:0000313" key="12">
    <source>
        <dbReference type="EMBL" id="KKU21449.1"/>
    </source>
</evidence>
<gene>
    <name evidence="9" type="primary">ruvB</name>
    <name evidence="12" type="ORF">UX31_C0017G0033</name>
</gene>
<feature type="region of interest" description="Head domain (RuvB-H)" evidence="9">
    <location>
        <begin position="303"/>
        <end position="381"/>
    </location>
</feature>
<feature type="binding site" evidence="9">
    <location>
        <position position="114"/>
    </location>
    <ligand>
        <name>Mg(2+)</name>
        <dbReference type="ChEBI" id="CHEBI:18420"/>
    </ligand>
</feature>
<evidence type="ECO:0000313" key="13">
    <source>
        <dbReference type="Proteomes" id="UP000034107"/>
    </source>
</evidence>
<name>A0A0G1NLH9_9BACT</name>
<accession>A0A0G1NLH9</accession>
<evidence type="ECO:0000259" key="11">
    <source>
        <dbReference type="SMART" id="SM00382"/>
    </source>
</evidence>
<dbReference type="Pfam" id="PF17864">
    <property type="entry name" value="AAA_lid_4"/>
    <property type="match status" value="1"/>
</dbReference>
<keyword evidence="4 9" id="KW-0378">Hydrolase</keyword>
<dbReference type="GO" id="GO:0016887">
    <property type="term" value="F:ATP hydrolysis activity"/>
    <property type="evidence" value="ECO:0007669"/>
    <property type="project" value="RHEA"/>
</dbReference>
<dbReference type="Gene3D" id="1.10.10.10">
    <property type="entry name" value="Winged helix-like DNA-binding domain superfamily/Winged helix DNA-binding domain"/>
    <property type="match status" value="1"/>
</dbReference>
<comment type="domain">
    <text evidence="9">Has 3 domains, the large (RuvB-L) and small ATPase (RuvB-S) domains and the C-terminal head (RuvB-H) domain. The head domain binds DNA, while the ATPase domains jointly bind ATP, ADP or are empty depending on the state of the subunit in the translocation cycle. During a single DNA translocation step the structure of each domain remains the same, but their relative positions change.</text>
</comment>
<dbReference type="GO" id="GO:0006281">
    <property type="term" value="P:DNA repair"/>
    <property type="evidence" value="ECO:0007669"/>
    <property type="project" value="UniProtKB-UniRule"/>
</dbReference>
<evidence type="ECO:0000256" key="3">
    <source>
        <dbReference type="ARBA" id="ARBA00022763"/>
    </source>
</evidence>
<dbReference type="Pfam" id="PF05491">
    <property type="entry name" value="WHD_RuvB"/>
    <property type="match status" value="1"/>
</dbReference>
<evidence type="ECO:0000256" key="1">
    <source>
        <dbReference type="ARBA" id="ARBA00022490"/>
    </source>
</evidence>
<dbReference type="AlphaFoldDB" id="A0A0G1NLH9"/>
<dbReference type="Gene3D" id="1.10.8.60">
    <property type="match status" value="1"/>
</dbReference>
<sequence>MGDVGIKVALNPVPRAGGDGRGGVETRDVGSTARTDAGGGQTFRPEAGGVELAFIVENGDEQAIDVVLRPKQWEDYIGQEQVKKNLRVIIDAAKMRGEAVDHLLLYGQAGLGKTTLARLIAKELGGTIKTTSGPAIEKVGDLAAILSNLEEGEILFIDEAHRLNKMIEEVLYPAMESRKLHIVIGKGTGARTISLDLPPFTLLAATTRVNLLSAPLRSRFGATFKLEYYSEENIKEIIERSAKILGMDVTEEGARILAKASRYTPRVANRILRRARDYMEVHEEKKIDETVAKEVLDFLDIDSLGLESHDRNLLRAMVEKFGGGPVGIKTLAAVLNEDGPTLEEVYEPYLMKLGFIKRTPTGRVIGESARKHLGLPPDKLV</sequence>
<reference evidence="12 13" key="1">
    <citation type="journal article" date="2015" name="Nature">
        <title>rRNA introns, odd ribosomes, and small enigmatic genomes across a large radiation of phyla.</title>
        <authorList>
            <person name="Brown C.T."/>
            <person name="Hug L.A."/>
            <person name="Thomas B.C."/>
            <person name="Sharon I."/>
            <person name="Castelle C.J."/>
            <person name="Singh A."/>
            <person name="Wilkins M.J."/>
            <person name="Williams K.H."/>
            <person name="Banfield J.F."/>
        </authorList>
    </citation>
    <scope>NUCLEOTIDE SEQUENCE [LARGE SCALE GENOMIC DNA]</scope>
</reference>
<protein>
    <recommendedName>
        <fullName evidence="9">Holliday junction branch migration complex subunit RuvB</fullName>
        <ecNumber evidence="9">3.6.4.-</ecNumber>
    </recommendedName>
</protein>
<dbReference type="InterPro" id="IPR027417">
    <property type="entry name" value="P-loop_NTPase"/>
</dbReference>
<dbReference type="InterPro" id="IPR008823">
    <property type="entry name" value="RuvB_wg_C"/>
</dbReference>
<comment type="function">
    <text evidence="9">The RuvA-RuvB-RuvC complex processes Holliday junction (HJ) DNA during genetic recombination and DNA repair, while the RuvA-RuvB complex plays an important role in the rescue of blocked DNA replication forks via replication fork reversal (RFR). RuvA specifically binds to HJ cruciform DNA, conferring on it an open structure. The RuvB hexamer acts as an ATP-dependent pump, pulling dsDNA into and through the RuvAB complex. RuvB forms 2 homohexamers on either side of HJ DNA bound by 1 or 2 RuvA tetramers; 4 subunits per hexamer contact DNA at a time. Coordinated motions by a converter formed by DNA-disengaged RuvB subunits stimulates ATP hydrolysis and nucleotide exchange. Immobilization of the converter enables RuvB to convert the ATP-contained energy into a lever motion, pulling 2 nucleotides of DNA out of the RuvA tetramer per ATP hydrolyzed, thus driving DNA branch migration. The RuvB motors rotate together with the DNA substrate, which together with the progressing nucleotide cycle form the mechanistic basis for DNA recombination by continuous HJ branch migration. Branch migration allows RuvC to scan DNA until it finds its consensus sequence, where it cleaves and resolves cruciform DNA.</text>
</comment>
<feature type="binding site" evidence="9">
    <location>
        <position position="363"/>
    </location>
    <ligand>
        <name>DNA</name>
        <dbReference type="ChEBI" id="CHEBI:16991"/>
    </ligand>
</feature>
<dbReference type="GO" id="GO:0000400">
    <property type="term" value="F:four-way junction DNA binding"/>
    <property type="evidence" value="ECO:0007669"/>
    <property type="project" value="UniProtKB-UniRule"/>
</dbReference>
<dbReference type="PANTHER" id="PTHR42848:SF1">
    <property type="entry name" value="HOLLIDAY JUNCTION BRANCH MIGRATION COMPLEX SUBUNIT RUVB"/>
    <property type="match status" value="1"/>
</dbReference>
<keyword evidence="1 9" id="KW-0963">Cytoplasm</keyword>
<dbReference type="InterPro" id="IPR008824">
    <property type="entry name" value="RuvB-like_N"/>
</dbReference>
<dbReference type="InterPro" id="IPR004605">
    <property type="entry name" value="DNA_helicase_Holl-junc_RuvB"/>
</dbReference>
<evidence type="ECO:0000256" key="7">
    <source>
        <dbReference type="ARBA" id="ARBA00023172"/>
    </source>
</evidence>
<dbReference type="NCBIfam" id="TIGR00635">
    <property type="entry name" value="ruvB"/>
    <property type="match status" value="1"/>
</dbReference>
<evidence type="ECO:0000256" key="8">
    <source>
        <dbReference type="ARBA" id="ARBA00023204"/>
    </source>
</evidence>
<feature type="binding site" evidence="9">
    <location>
        <position position="113"/>
    </location>
    <ligand>
        <name>ATP</name>
        <dbReference type="ChEBI" id="CHEBI:30616"/>
    </ligand>
</feature>
<evidence type="ECO:0000256" key="4">
    <source>
        <dbReference type="ARBA" id="ARBA00022801"/>
    </source>
</evidence>
<feature type="binding site" evidence="9">
    <location>
        <position position="229"/>
    </location>
    <ligand>
        <name>ATP</name>
        <dbReference type="ChEBI" id="CHEBI:30616"/>
    </ligand>
</feature>
<dbReference type="SUPFAM" id="SSF52540">
    <property type="entry name" value="P-loop containing nucleoside triphosphate hydrolases"/>
    <property type="match status" value="1"/>
</dbReference>
<feature type="binding site" evidence="9">
    <location>
        <position position="219"/>
    </location>
    <ligand>
        <name>ATP</name>
        <dbReference type="ChEBI" id="CHEBI:30616"/>
    </ligand>
</feature>
<comment type="subunit">
    <text evidence="9">Homohexamer. Forms an RuvA(8)-RuvB(12)-Holliday junction (HJ) complex. HJ DNA is sandwiched between 2 RuvA tetramers; dsDNA enters through RuvA and exits via RuvB. An RuvB hexamer assembles on each DNA strand where it exits the tetramer. Each RuvB hexamer is contacted by two RuvA subunits (via domain III) on 2 adjacent RuvB subunits; this complex drives branch migration. In the full resolvosome a probable DNA-RuvA(4)-RuvB(12)-RuvC(2) complex forms which resolves the HJ.</text>
</comment>